<dbReference type="Proteomes" id="UP000631421">
    <property type="component" value="Unassembled WGS sequence"/>
</dbReference>
<gene>
    <name evidence="3" type="ORF">H6F44_06930</name>
</gene>
<protein>
    <submittedName>
        <fullName evidence="3">Uncharacterized protein</fullName>
    </submittedName>
</protein>
<keyword evidence="2" id="KW-0472">Membrane</keyword>
<comment type="caution">
    <text evidence="3">The sequence shown here is derived from an EMBL/GenBank/DDBJ whole genome shotgun (WGS) entry which is preliminary data.</text>
</comment>
<feature type="region of interest" description="Disordered" evidence="1">
    <location>
        <begin position="68"/>
        <end position="89"/>
    </location>
</feature>
<reference evidence="3" key="1">
    <citation type="journal article" date="2015" name="ISME J.">
        <title>Draft Genome Sequence of Streptomyces incarnatus NRRL8089, which Produces the Nucleoside Antibiotic Sinefungin.</title>
        <authorList>
            <person name="Oshima K."/>
            <person name="Hattori M."/>
            <person name="Shimizu H."/>
            <person name="Fukuda K."/>
            <person name="Nemoto M."/>
            <person name="Inagaki K."/>
            <person name="Tamura T."/>
        </authorList>
    </citation>
    <scope>NUCLEOTIDE SEQUENCE</scope>
    <source>
        <strain evidence="3">FACHB-1277</strain>
    </source>
</reference>
<evidence type="ECO:0000256" key="2">
    <source>
        <dbReference type="SAM" id="Phobius"/>
    </source>
</evidence>
<feature type="transmembrane region" description="Helical" evidence="2">
    <location>
        <begin position="12"/>
        <end position="29"/>
    </location>
</feature>
<dbReference type="EMBL" id="JACJPY010000014">
    <property type="protein sequence ID" value="MBD2149858.1"/>
    <property type="molecule type" value="Genomic_DNA"/>
</dbReference>
<organism evidence="3 4">
    <name type="scientific">Pseudanabaena cinerea FACHB-1277</name>
    <dbReference type="NCBI Taxonomy" id="2949581"/>
    <lineage>
        <taxon>Bacteria</taxon>
        <taxon>Bacillati</taxon>
        <taxon>Cyanobacteriota</taxon>
        <taxon>Cyanophyceae</taxon>
        <taxon>Pseudanabaenales</taxon>
        <taxon>Pseudanabaenaceae</taxon>
        <taxon>Pseudanabaena</taxon>
        <taxon>Pseudanabaena cinerea</taxon>
    </lineage>
</organism>
<evidence type="ECO:0000256" key="1">
    <source>
        <dbReference type="SAM" id="MobiDB-lite"/>
    </source>
</evidence>
<keyword evidence="2" id="KW-1133">Transmembrane helix</keyword>
<reference evidence="3" key="2">
    <citation type="submission" date="2020-08" db="EMBL/GenBank/DDBJ databases">
        <authorList>
            <person name="Chen M."/>
            <person name="Teng W."/>
            <person name="Zhao L."/>
            <person name="Hu C."/>
            <person name="Zhou Y."/>
            <person name="Han B."/>
            <person name="Song L."/>
            <person name="Shu W."/>
        </authorList>
    </citation>
    <scope>NUCLEOTIDE SEQUENCE</scope>
    <source>
        <strain evidence="3">FACHB-1277</strain>
    </source>
</reference>
<evidence type="ECO:0000313" key="4">
    <source>
        <dbReference type="Proteomes" id="UP000631421"/>
    </source>
</evidence>
<sequence>MDELWQQDKLILVIGLFQFGIILLMSFIFNRNQPKVSDQSIMKPITQDKSNAMSEQSSHLIAKQLPQPMSANDSDANGDANGETNNDPMAIADGKIATAASESPSLNVDLSTNPLSKPLSEADTSYSVEISPELFKELLEISNNPAATVDEAIRWWLRRRTLDTINSVNDRRDRLGLRSHRSWKSLEESWND</sequence>
<dbReference type="RefSeq" id="WP_190350225.1">
    <property type="nucleotide sequence ID" value="NZ_JACJPY010000014.1"/>
</dbReference>
<accession>A0A926US32</accession>
<name>A0A926US32_9CYAN</name>
<keyword evidence="4" id="KW-1185">Reference proteome</keyword>
<evidence type="ECO:0000313" key="3">
    <source>
        <dbReference type="EMBL" id="MBD2149858.1"/>
    </source>
</evidence>
<dbReference type="AlphaFoldDB" id="A0A926US32"/>
<proteinExistence type="predicted"/>
<keyword evidence="2" id="KW-0812">Transmembrane</keyword>